<keyword evidence="2 3" id="KW-0378">Hydrolase</keyword>
<dbReference type="EMBL" id="JACHVB010000012">
    <property type="protein sequence ID" value="MBC2593060.1"/>
    <property type="molecule type" value="Genomic_DNA"/>
</dbReference>
<feature type="binding site" evidence="2">
    <location>
        <position position="150"/>
    </location>
    <ligand>
        <name>Fe cation</name>
        <dbReference type="ChEBI" id="CHEBI:24875"/>
    </ligand>
</feature>
<sequence>MLLRITQYGEPVLKEKGAPVTEFNDELRKLADDMVETMREAEGIGLAAQQIGKAIQMFVMEVPVYEDQDDPDYLYDGKHPPLDLIMPLAVINAELTLSGEEAPYEEGCLSFPGIRGKVERPTRLRMRFQDLDGNPHEIVCDGLFARIIQHEYDHTQGVLFIDRMNPRVLRPLESKIRRLRRDTRDFLKSQN</sequence>
<dbReference type="SUPFAM" id="SSF56420">
    <property type="entry name" value="Peptide deformylase"/>
    <property type="match status" value="1"/>
</dbReference>
<dbReference type="Proteomes" id="UP000546464">
    <property type="component" value="Unassembled WGS sequence"/>
</dbReference>
<dbReference type="GO" id="GO:0006412">
    <property type="term" value="P:translation"/>
    <property type="evidence" value="ECO:0007669"/>
    <property type="project" value="UniProtKB-UniRule"/>
</dbReference>
<dbReference type="NCBIfam" id="NF001159">
    <property type="entry name" value="PRK00150.1-3"/>
    <property type="match status" value="1"/>
</dbReference>
<keyword evidence="4" id="KW-1185">Reference proteome</keyword>
<dbReference type="InterPro" id="IPR036821">
    <property type="entry name" value="Peptide_deformylase_sf"/>
</dbReference>
<dbReference type="NCBIfam" id="TIGR00079">
    <property type="entry name" value="pept_deformyl"/>
    <property type="match status" value="1"/>
</dbReference>
<dbReference type="Pfam" id="PF01327">
    <property type="entry name" value="Pep_deformylase"/>
    <property type="match status" value="1"/>
</dbReference>
<evidence type="ECO:0000313" key="4">
    <source>
        <dbReference type="Proteomes" id="UP000546464"/>
    </source>
</evidence>
<keyword evidence="2" id="KW-0648">Protein biosynthesis</keyword>
<proteinExistence type="inferred from homology"/>
<dbReference type="CDD" id="cd00487">
    <property type="entry name" value="Pep_deformylase"/>
    <property type="match status" value="1"/>
</dbReference>
<comment type="similarity">
    <text evidence="1 2">Belongs to the polypeptide deformylase family.</text>
</comment>
<dbReference type="Gene3D" id="3.90.45.10">
    <property type="entry name" value="Peptide deformylase"/>
    <property type="match status" value="1"/>
</dbReference>
<name>A0A842H9S1_9BACT</name>
<comment type="cofactor">
    <cofactor evidence="2">
        <name>Fe(2+)</name>
        <dbReference type="ChEBI" id="CHEBI:29033"/>
    </cofactor>
    <text evidence="2">Binds 1 Fe(2+) ion.</text>
</comment>
<organism evidence="3 4">
    <name type="scientific">Ruficoccus amylovorans</name>
    <dbReference type="NCBI Taxonomy" id="1804625"/>
    <lineage>
        <taxon>Bacteria</taxon>
        <taxon>Pseudomonadati</taxon>
        <taxon>Verrucomicrobiota</taxon>
        <taxon>Opitutia</taxon>
        <taxon>Puniceicoccales</taxon>
        <taxon>Cerasicoccaceae</taxon>
        <taxon>Ruficoccus</taxon>
    </lineage>
</organism>
<evidence type="ECO:0000256" key="1">
    <source>
        <dbReference type="ARBA" id="ARBA00010759"/>
    </source>
</evidence>
<dbReference type="AlphaFoldDB" id="A0A842H9S1"/>
<dbReference type="RefSeq" id="WP_185674059.1">
    <property type="nucleotide sequence ID" value="NZ_JACHVB010000012.1"/>
</dbReference>
<comment type="function">
    <text evidence="2">Removes the formyl group from the N-terminal Met of newly synthesized proteins. Requires at least a dipeptide for an efficient rate of reaction. N-terminal L-methionine is a prerequisite for activity but the enzyme has broad specificity at other positions.</text>
</comment>
<dbReference type="PIRSF" id="PIRSF004749">
    <property type="entry name" value="Pep_def"/>
    <property type="match status" value="1"/>
</dbReference>
<dbReference type="PRINTS" id="PR01576">
    <property type="entry name" value="PDEFORMYLASE"/>
</dbReference>
<dbReference type="PANTHER" id="PTHR10458">
    <property type="entry name" value="PEPTIDE DEFORMYLASE"/>
    <property type="match status" value="1"/>
</dbReference>
<keyword evidence="2" id="KW-0479">Metal-binding</keyword>
<dbReference type="InterPro" id="IPR023635">
    <property type="entry name" value="Peptide_deformylase"/>
</dbReference>
<keyword evidence="2" id="KW-0408">Iron</keyword>
<dbReference type="GO" id="GO:0042586">
    <property type="term" value="F:peptide deformylase activity"/>
    <property type="evidence" value="ECO:0007669"/>
    <property type="project" value="UniProtKB-UniRule"/>
</dbReference>
<comment type="caution">
    <text evidence="3">The sequence shown here is derived from an EMBL/GenBank/DDBJ whole genome shotgun (WGS) entry which is preliminary data.</text>
</comment>
<gene>
    <name evidence="2 3" type="primary">def</name>
    <name evidence="3" type="ORF">H5P28_02185</name>
</gene>
<feature type="binding site" evidence="2">
    <location>
        <position position="154"/>
    </location>
    <ligand>
        <name>Fe cation</name>
        <dbReference type="ChEBI" id="CHEBI:24875"/>
    </ligand>
</feature>
<evidence type="ECO:0000256" key="2">
    <source>
        <dbReference type="HAMAP-Rule" id="MF_00163"/>
    </source>
</evidence>
<feature type="active site" evidence="2">
    <location>
        <position position="151"/>
    </location>
</feature>
<feature type="binding site" evidence="2">
    <location>
        <position position="108"/>
    </location>
    <ligand>
        <name>Fe cation</name>
        <dbReference type="ChEBI" id="CHEBI:24875"/>
    </ligand>
</feature>
<dbReference type="PANTHER" id="PTHR10458:SF22">
    <property type="entry name" value="PEPTIDE DEFORMYLASE"/>
    <property type="match status" value="1"/>
</dbReference>
<dbReference type="GO" id="GO:0046872">
    <property type="term" value="F:metal ion binding"/>
    <property type="evidence" value="ECO:0007669"/>
    <property type="project" value="UniProtKB-KW"/>
</dbReference>
<protein>
    <recommendedName>
        <fullName evidence="2">Peptide deformylase</fullName>
        <shortName evidence="2">PDF</shortName>
        <ecNumber evidence="2">3.5.1.88</ecNumber>
    </recommendedName>
    <alternativeName>
        <fullName evidence="2">Polypeptide deformylase</fullName>
    </alternativeName>
</protein>
<accession>A0A842H9S1</accession>
<evidence type="ECO:0000313" key="3">
    <source>
        <dbReference type="EMBL" id="MBC2593060.1"/>
    </source>
</evidence>
<comment type="catalytic activity">
    <reaction evidence="2">
        <text>N-terminal N-formyl-L-methionyl-[peptide] + H2O = N-terminal L-methionyl-[peptide] + formate</text>
        <dbReference type="Rhea" id="RHEA:24420"/>
        <dbReference type="Rhea" id="RHEA-COMP:10639"/>
        <dbReference type="Rhea" id="RHEA-COMP:10640"/>
        <dbReference type="ChEBI" id="CHEBI:15377"/>
        <dbReference type="ChEBI" id="CHEBI:15740"/>
        <dbReference type="ChEBI" id="CHEBI:49298"/>
        <dbReference type="ChEBI" id="CHEBI:64731"/>
        <dbReference type="EC" id="3.5.1.88"/>
    </reaction>
</comment>
<dbReference type="EC" id="3.5.1.88" evidence="2"/>
<dbReference type="HAMAP" id="MF_00163">
    <property type="entry name" value="Pep_deformylase"/>
    <property type="match status" value="1"/>
</dbReference>
<reference evidence="3 4" key="1">
    <citation type="submission" date="2020-07" db="EMBL/GenBank/DDBJ databases">
        <authorList>
            <person name="Feng X."/>
        </authorList>
    </citation>
    <scope>NUCLEOTIDE SEQUENCE [LARGE SCALE GENOMIC DNA]</scope>
    <source>
        <strain evidence="3 4">JCM31066</strain>
    </source>
</reference>